<proteinExistence type="inferred from homology"/>
<evidence type="ECO:0000256" key="2">
    <source>
        <dbReference type="ARBA" id="ARBA00004524"/>
    </source>
</evidence>
<protein>
    <submittedName>
        <fullName evidence="15">3-oxo-5-alpha-steroid 4-dehydrogenase 1</fullName>
    </submittedName>
</protein>
<name>A0ABD2PP84_9PLAT</name>
<keyword evidence="12 13" id="KW-0472">Membrane</keyword>
<dbReference type="PANTHER" id="PTHR10556">
    <property type="entry name" value="3-OXO-5-ALPHA-STEROID 4-DEHYDROGENASE"/>
    <property type="match status" value="1"/>
</dbReference>
<evidence type="ECO:0000259" key="14">
    <source>
        <dbReference type="Pfam" id="PF02544"/>
    </source>
</evidence>
<evidence type="ECO:0000313" key="15">
    <source>
        <dbReference type="EMBL" id="KAL3308838.1"/>
    </source>
</evidence>
<dbReference type="GO" id="GO:0016491">
    <property type="term" value="F:oxidoreductase activity"/>
    <property type="evidence" value="ECO:0007669"/>
    <property type="project" value="UniProtKB-KW"/>
</dbReference>
<dbReference type="GO" id="GO:0005789">
    <property type="term" value="C:endoplasmic reticulum membrane"/>
    <property type="evidence" value="ECO:0007669"/>
    <property type="project" value="UniProtKB-SubCell"/>
</dbReference>
<evidence type="ECO:0000256" key="8">
    <source>
        <dbReference type="ARBA" id="ARBA00022857"/>
    </source>
</evidence>
<evidence type="ECO:0000256" key="5">
    <source>
        <dbReference type="ARBA" id="ARBA00022782"/>
    </source>
</evidence>
<evidence type="ECO:0000256" key="4">
    <source>
        <dbReference type="ARBA" id="ARBA00022692"/>
    </source>
</evidence>
<dbReference type="PROSITE" id="PS50244">
    <property type="entry name" value="S5A_REDUCTASE"/>
    <property type="match status" value="1"/>
</dbReference>
<comment type="similarity">
    <text evidence="3">Belongs to the steroid 5-alpha reductase family.</text>
</comment>
<feature type="transmembrane region" description="Helical" evidence="13">
    <location>
        <begin position="141"/>
        <end position="159"/>
    </location>
</feature>
<gene>
    <name evidence="15" type="primary">SRD5A1</name>
    <name evidence="15" type="ORF">Ciccas_012627</name>
</gene>
<dbReference type="PANTHER" id="PTHR10556:SF57">
    <property type="entry name" value="3-OXO-5-ALPHA-STEROID 4-DEHYDROGENASE 1"/>
    <property type="match status" value="1"/>
</dbReference>
<dbReference type="GO" id="GO:0006629">
    <property type="term" value="P:lipid metabolic process"/>
    <property type="evidence" value="ECO:0007669"/>
    <property type="project" value="UniProtKB-KW"/>
</dbReference>
<keyword evidence="4 13" id="KW-0812">Transmembrane</keyword>
<dbReference type="EMBL" id="JBJKFK010004632">
    <property type="protein sequence ID" value="KAL3308838.1"/>
    <property type="molecule type" value="Genomic_DNA"/>
</dbReference>
<dbReference type="AlphaFoldDB" id="A0ABD2PP84"/>
<dbReference type="Pfam" id="PF02544">
    <property type="entry name" value="Steroid_dh"/>
    <property type="match status" value="1"/>
</dbReference>
<keyword evidence="11" id="KW-0443">Lipid metabolism</keyword>
<evidence type="ECO:0000256" key="13">
    <source>
        <dbReference type="SAM" id="Phobius"/>
    </source>
</evidence>
<evidence type="ECO:0000256" key="12">
    <source>
        <dbReference type="ARBA" id="ARBA00023136"/>
    </source>
</evidence>
<dbReference type="InterPro" id="IPR001104">
    <property type="entry name" value="3-oxo-5_a-steroid_4-DH_C"/>
</dbReference>
<organism evidence="15 16">
    <name type="scientific">Cichlidogyrus casuarinus</name>
    <dbReference type="NCBI Taxonomy" id="1844966"/>
    <lineage>
        <taxon>Eukaryota</taxon>
        <taxon>Metazoa</taxon>
        <taxon>Spiralia</taxon>
        <taxon>Lophotrochozoa</taxon>
        <taxon>Platyhelminthes</taxon>
        <taxon>Monogenea</taxon>
        <taxon>Monopisthocotylea</taxon>
        <taxon>Dactylogyridea</taxon>
        <taxon>Ancyrocephalidae</taxon>
        <taxon>Cichlidogyrus</taxon>
    </lineage>
</organism>
<evidence type="ECO:0000256" key="11">
    <source>
        <dbReference type="ARBA" id="ARBA00023098"/>
    </source>
</evidence>
<keyword evidence="6" id="KW-0256">Endoplasmic reticulum</keyword>
<comment type="caution">
    <text evidence="15">The sequence shown here is derived from an EMBL/GenBank/DDBJ whole genome shotgun (WGS) entry which is preliminary data.</text>
</comment>
<dbReference type="GO" id="GO:0030154">
    <property type="term" value="P:cell differentiation"/>
    <property type="evidence" value="ECO:0007669"/>
    <property type="project" value="UniProtKB-KW"/>
</dbReference>
<reference evidence="15 16" key="1">
    <citation type="submission" date="2024-11" db="EMBL/GenBank/DDBJ databases">
        <title>Adaptive evolution of stress response genes in parasites aligns with host niche diversity.</title>
        <authorList>
            <person name="Hahn C."/>
            <person name="Resl P."/>
        </authorList>
    </citation>
    <scope>NUCLEOTIDE SEQUENCE [LARGE SCALE GENOMIC DNA]</scope>
    <source>
        <strain evidence="15">EGGRZ-B1_66</strain>
        <tissue evidence="15">Body</tissue>
    </source>
</reference>
<comment type="subcellular location">
    <subcellularLocation>
        <location evidence="1">Endoplasmic reticulum membrane</location>
        <topology evidence="1">Multi-pass membrane protein</topology>
    </subcellularLocation>
    <subcellularLocation>
        <location evidence="2">Microsome membrane</location>
    </subcellularLocation>
</comment>
<keyword evidence="5" id="KW-0221">Differentiation</keyword>
<evidence type="ECO:0000256" key="1">
    <source>
        <dbReference type="ARBA" id="ARBA00004477"/>
    </source>
</evidence>
<keyword evidence="9 13" id="KW-1133">Transmembrane helix</keyword>
<feature type="domain" description="3-oxo-5-alpha-steroid 4-dehydrogenase C-terminal" evidence="14">
    <location>
        <begin position="109"/>
        <end position="199"/>
    </location>
</feature>
<evidence type="ECO:0000313" key="16">
    <source>
        <dbReference type="Proteomes" id="UP001626550"/>
    </source>
</evidence>
<feature type="transmembrane region" description="Helical" evidence="13">
    <location>
        <begin position="6"/>
        <end position="23"/>
    </location>
</feature>
<feature type="transmembrane region" description="Helical" evidence="13">
    <location>
        <begin position="111"/>
        <end position="129"/>
    </location>
</feature>
<keyword evidence="16" id="KW-1185">Reference proteome</keyword>
<evidence type="ECO:0000256" key="7">
    <source>
        <dbReference type="ARBA" id="ARBA00022848"/>
    </source>
</evidence>
<evidence type="ECO:0000256" key="6">
    <source>
        <dbReference type="ARBA" id="ARBA00022824"/>
    </source>
</evidence>
<dbReference type="Proteomes" id="UP001626550">
    <property type="component" value="Unassembled WGS sequence"/>
</dbReference>
<evidence type="ECO:0000256" key="3">
    <source>
        <dbReference type="ARBA" id="ARBA00007742"/>
    </source>
</evidence>
<evidence type="ECO:0000256" key="10">
    <source>
        <dbReference type="ARBA" id="ARBA00023002"/>
    </source>
</evidence>
<evidence type="ECO:0000256" key="9">
    <source>
        <dbReference type="ARBA" id="ARBA00022989"/>
    </source>
</evidence>
<keyword evidence="10" id="KW-0560">Oxidoreductase</keyword>
<accession>A0ABD2PP84</accession>
<sequence length="201" mass="22376">MDSSSLYLLSCFVLAGSGVLLFLEQQIKLFIGVAGMGKLKVKSKANSLSVDPKLGWCLQELPSFVIPFWTLVNSSDAGLRRMIPLLLMSVHYFNRAIIYPFSQSSKNRLPAVYFCLALSFTTFNGFLQSHPHSLDLLPDHPLLTLAGSAIFVLGMYYNLSCDRILVSLKKRSDCYKIPQGGLFNYVSAANYSAEVLEWFVA</sequence>
<keyword evidence="7" id="KW-0492">Microsome</keyword>
<keyword evidence="8" id="KW-0521">NADP</keyword>
<dbReference type="InterPro" id="IPR039357">
    <property type="entry name" value="SRD5A/TECR"/>
</dbReference>